<dbReference type="STRING" id="260086.SAMN05216207_1006185"/>
<name>A0A1I4VP07_PSUAM</name>
<feature type="domain" description="CT398-like coiled coil hairpin" evidence="3">
    <location>
        <begin position="14"/>
        <end position="192"/>
    </location>
</feature>
<evidence type="ECO:0000259" key="2">
    <source>
        <dbReference type="Pfam" id="PF02591"/>
    </source>
</evidence>
<sequence length="241" mass="26451">MKADPTTQAKLLQLAEVDTELGRLAHQSKNLPEHQQLTEAEQRVRDAHDAVVRAETRAGDLDRDIARLERDVDGVRTRAERDHAMLAGSGIGAKQASELQHELDTLARRQGVLEEEQLGIMEEREAVGAELDHARAELASAEEQVVEVTGRRDGAEADLDASRTGRERARAELVEVLPAELLADYERIRGRGQVAAGALRESRCGACRLELDRTFLGQVRSAGDDDVVHCEECGAILVRGK</sequence>
<feature type="coiled-coil region" evidence="1">
    <location>
        <begin position="96"/>
        <end position="158"/>
    </location>
</feature>
<dbReference type="AlphaFoldDB" id="A0A1I4VP07"/>
<dbReference type="Gene3D" id="1.10.287.1490">
    <property type="match status" value="1"/>
</dbReference>
<proteinExistence type="predicted"/>
<dbReference type="Pfam" id="PF02591">
    <property type="entry name" value="Zn_ribbon_9"/>
    <property type="match status" value="1"/>
</dbReference>
<dbReference type="InterPro" id="IPR052376">
    <property type="entry name" value="Oxidative_Scav/Glycosyltrans"/>
</dbReference>
<dbReference type="Proteomes" id="UP000199614">
    <property type="component" value="Unassembled WGS sequence"/>
</dbReference>
<reference evidence="4 5" key="1">
    <citation type="submission" date="2016-10" db="EMBL/GenBank/DDBJ databases">
        <authorList>
            <person name="de Groot N.N."/>
        </authorList>
    </citation>
    <scope>NUCLEOTIDE SEQUENCE [LARGE SCALE GENOMIC DNA]</scope>
    <source>
        <strain evidence="4 5">CGMCC 4.1877</strain>
    </source>
</reference>
<dbReference type="InterPro" id="IPR003743">
    <property type="entry name" value="Zf-RING_7"/>
</dbReference>
<gene>
    <name evidence="4" type="ORF">SAMN05216207_1006185</name>
</gene>
<dbReference type="InterPro" id="IPR056003">
    <property type="entry name" value="CT398_CC_hairpin"/>
</dbReference>
<evidence type="ECO:0000259" key="3">
    <source>
        <dbReference type="Pfam" id="PF24481"/>
    </source>
</evidence>
<dbReference type="PANTHER" id="PTHR39082">
    <property type="entry name" value="PHOSPHOLIPASE C-BETA-2-RELATED"/>
    <property type="match status" value="1"/>
</dbReference>
<organism evidence="4 5">
    <name type="scientific">Pseudonocardia ammonioxydans</name>
    <dbReference type="NCBI Taxonomy" id="260086"/>
    <lineage>
        <taxon>Bacteria</taxon>
        <taxon>Bacillati</taxon>
        <taxon>Actinomycetota</taxon>
        <taxon>Actinomycetes</taxon>
        <taxon>Pseudonocardiales</taxon>
        <taxon>Pseudonocardiaceae</taxon>
        <taxon>Pseudonocardia</taxon>
    </lineage>
</organism>
<evidence type="ECO:0000313" key="5">
    <source>
        <dbReference type="Proteomes" id="UP000199614"/>
    </source>
</evidence>
<dbReference type="RefSeq" id="WP_093340017.1">
    <property type="nucleotide sequence ID" value="NZ_FOUY01000006.1"/>
</dbReference>
<dbReference type="OrthoDB" id="9784388at2"/>
<evidence type="ECO:0000256" key="1">
    <source>
        <dbReference type="SAM" id="Coils"/>
    </source>
</evidence>
<feature type="coiled-coil region" evidence="1">
    <location>
        <begin position="37"/>
        <end position="71"/>
    </location>
</feature>
<accession>A0A1I4VP07</accession>
<dbReference type="PANTHER" id="PTHR39082:SF1">
    <property type="entry name" value="SCAVENGER RECEPTOR CLASS A MEMBER 3"/>
    <property type="match status" value="1"/>
</dbReference>
<protein>
    <submittedName>
        <fullName evidence="4">Uncharacterized protein</fullName>
    </submittedName>
</protein>
<dbReference type="EMBL" id="FOUY01000006">
    <property type="protein sequence ID" value="SFN02839.1"/>
    <property type="molecule type" value="Genomic_DNA"/>
</dbReference>
<keyword evidence="1" id="KW-0175">Coiled coil</keyword>
<feature type="domain" description="C4-type zinc ribbon" evidence="2">
    <location>
        <begin position="203"/>
        <end position="237"/>
    </location>
</feature>
<evidence type="ECO:0000313" key="4">
    <source>
        <dbReference type="EMBL" id="SFN02839.1"/>
    </source>
</evidence>
<keyword evidence="5" id="KW-1185">Reference proteome</keyword>
<dbReference type="Pfam" id="PF24481">
    <property type="entry name" value="CT398_CC"/>
    <property type="match status" value="1"/>
</dbReference>